<dbReference type="AlphaFoldDB" id="A0A1G9ALI5"/>
<reference evidence="3" key="1">
    <citation type="submission" date="2016-10" db="EMBL/GenBank/DDBJ databases">
        <authorList>
            <person name="Varghese N."/>
            <person name="Submissions S."/>
        </authorList>
    </citation>
    <scope>NUCLEOTIDE SEQUENCE [LARGE SCALE GENOMIC DNA]</scope>
    <source>
        <strain evidence="3">B4,CECT 8067,JCM 17497</strain>
    </source>
</reference>
<dbReference type="OrthoDB" id="10357at2157"/>
<keyword evidence="3" id="KW-1185">Reference proteome</keyword>
<sequence length="165" mass="18724">MPTYDRQSTIDAPLEAVWQFHSRIEGLEALTPDWMGLRVESMIGPDGDSDPAVLEAGTEISLSMRPFGIGPRQYVTSLITEREREDGVAYFRDEMIGGPFDRWLHTHTFFADGEETILRDRVEYELPYGGEPTIGRLVGAVTPFSQVGFEGMFRTRHRLTKARLE</sequence>
<proteinExistence type="predicted"/>
<dbReference type="SUPFAM" id="SSF55961">
    <property type="entry name" value="Bet v1-like"/>
    <property type="match status" value="1"/>
</dbReference>
<organism evidence="2 3">
    <name type="scientific">Natronorubrum texcoconense</name>
    <dbReference type="NCBI Taxonomy" id="1095776"/>
    <lineage>
        <taxon>Archaea</taxon>
        <taxon>Methanobacteriati</taxon>
        <taxon>Methanobacteriota</taxon>
        <taxon>Stenosarchaea group</taxon>
        <taxon>Halobacteria</taxon>
        <taxon>Halobacteriales</taxon>
        <taxon>Natrialbaceae</taxon>
        <taxon>Natronorubrum</taxon>
    </lineage>
</organism>
<feature type="domain" description="Coenzyme Q-binding protein COQ10 START" evidence="1">
    <location>
        <begin position="10"/>
        <end position="132"/>
    </location>
</feature>
<protein>
    <submittedName>
        <fullName evidence="2">Ligand-binding SRPBCC domain-containing protein</fullName>
    </submittedName>
</protein>
<dbReference type="InterPro" id="IPR023393">
    <property type="entry name" value="START-like_dom_sf"/>
</dbReference>
<dbReference type="Proteomes" id="UP000198882">
    <property type="component" value="Unassembled WGS sequence"/>
</dbReference>
<dbReference type="Gene3D" id="3.30.530.20">
    <property type="match status" value="1"/>
</dbReference>
<dbReference type="RefSeq" id="WP_090307616.1">
    <property type="nucleotide sequence ID" value="NZ_FNFE01000003.1"/>
</dbReference>
<dbReference type="STRING" id="1095776.SAMN04515672_2792"/>
<evidence type="ECO:0000259" key="1">
    <source>
        <dbReference type="Pfam" id="PF03364"/>
    </source>
</evidence>
<evidence type="ECO:0000313" key="3">
    <source>
        <dbReference type="Proteomes" id="UP000198882"/>
    </source>
</evidence>
<accession>A0A1G9ALI5</accession>
<gene>
    <name evidence="2" type="ORF">SAMN04515672_2792</name>
</gene>
<dbReference type="InterPro" id="IPR005031">
    <property type="entry name" value="COQ10_START"/>
</dbReference>
<dbReference type="Pfam" id="PF03364">
    <property type="entry name" value="Polyketide_cyc"/>
    <property type="match status" value="1"/>
</dbReference>
<dbReference type="EMBL" id="FNFE01000003">
    <property type="protein sequence ID" value="SDK28101.1"/>
    <property type="molecule type" value="Genomic_DNA"/>
</dbReference>
<name>A0A1G9ALI5_9EURY</name>
<dbReference type="CDD" id="cd07820">
    <property type="entry name" value="SRPBCC_3"/>
    <property type="match status" value="1"/>
</dbReference>
<evidence type="ECO:0000313" key="2">
    <source>
        <dbReference type="EMBL" id="SDK28101.1"/>
    </source>
</evidence>